<dbReference type="Gene3D" id="3.40.390.70">
    <property type="match status" value="1"/>
</dbReference>
<dbReference type="OrthoDB" id="256753at2"/>
<dbReference type="BioCyc" id="AGRO:ATU0783-MONOMER"/>
<organism evidence="2 3">
    <name type="scientific">Agrobacterium fabrum (strain C58 / ATCC 33970)</name>
    <name type="common">Agrobacterium tumefaciens (strain C58)</name>
    <dbReference type="NCBI Taxonomy" id="176299"/>
    <lineage>
        <taxon>Bacteria</taxon>
        <taxon>Pseudomonadati</taxon>
        <taxon>Pseudomonadota</taxon>
        <taxon>Alphaproteobacteria</taxon>
        <taxon>Hyphomicrobiales</taxon>
        <taxon>Rhizobiaceae</taxon>
        <taxon>Rhizobium/Agrobacterium group</taxon>
        <taxon>Agrobacterium</taxon>
        <taxon>Agrobacterium tumefaciens complex</taxon>
    </lineage>
</organism>
<sequence length="401" mass="44495">MCYGTCALVVRGPRLTRSSCRYLMSAFPPPTIARVSPVKLFSCASCGQPVHFDNRFCVACGHRLAFVPERLSMEALAPAGEPNWQIIAEPDRQVRFCANEVNDICNWSVPAESASAFCPACSHNRLVPDIATEEGIEQWRGISQAQRHLFYSILKLGLPHPNRDADPAGGLVFDFLVDEVAPDGSIIPAMTGHDEGLIAIRAAEADDATREQVRANMNEPYRTMLGHFRHEVGHFIWNKLVRDANRLEACRAVFGDEREDYAAALQRNYEGGPRPDWQENFISSYASVHPWEDFAECFAHYLHIVDTLETARAFGVAIDPDGHEEMAAEVTFDPYRARSAAQLVKAWIPLSVAINSIQRSMGEADLYPFVLTPPVVAKMEFVHDLLHGTVAADAPQMAMGQ</sequence>
<dbReference type="PATRIC" id="fig|176299.10.peg.783"/>
<evidence type="ECO:0000313" key="3">
    <source>
        <dbReference type="Proteomes" id="UP000000813"/>
    </source>
</evidence>
<dbReference type="PIRSF" id="PIRSF012641">
    <property type="entry name" value="UCP012641"/>
    <property type="match status" value="1"/>
</dbReference>
<dbReference type="eggNOG" id="COG4307">
    <property type="taxonomic scope" value="Bacteria"/>
</dbReference>
<proteinExistence type="predicted"/>
<dbReference type="Pfam" id="PF10005">
    <property type="entry name" value="Zn_ribbon_DZR_6"/>
    <property type="match status" value="1"/>
</dbReference>
<dbReference type="Pfam" id="PF15887">
    <property type="entry name" value="Peptidase_Mx"/>
    <property type="match status" value="1"/>
</dbReference>
<accession>Q7D0P3</accession>
<dbReference type="EMBL" id="AE007869">
    <property type="protein sequence ID" value="AAK86592.2"/>
    <property type="molecule type" value="Genomic_DNA"/>
</dbReference>
<dbReference type="PhylomeDB" id="Q7D0P3"/>
<evidence type="ECO:0000259" key="1">
    <source>
        <dbReference type="Pfam" id="PF10005"/>
    </source>
</evidence>
<protein>
    <recommendedName>
        <fullName evidence="1">Zinc-ribbon domain-containing protein</fullName>
    </recommendedName>
</protein>
<dbReference type="InterPro" id="IPR011201">
    <property type="entry name" value="Zinc-ribbon_6_bact"/>
</dbReference>
<gene>
    <name evidence="2" type="ordered locus">Atu0783</name>
</gene>
<reference evidence="2 3" key="1">
    <citation type="journal article" date="2001" name="Science">
        <title>The genome of the natural genetic engineer Agrobacterium tumefaciens C58.</title>
        <authorList>
            <person name="Wood D.W."/>
            <person name="Setubal J.C."/>
            <person name="Kaul R."/>
            <person name="Monks D.E."/>
            <person name="Kitajima J.P."/>
            <person name="Okura V.K."/>
            <person name="Zhou Y."/>
            <person name="Chen L."/>
            <person name="Wood G.E."/>
            <person name="Almeida N.F.Jr."/>
            <person name="Woo L."/>
            <person name="Chen Y."/>
            <person name="Paulsen I.T."/>
            <person name="Eisen J.A."/>
            <person name="Karp P.D."/>
            <person name="Bovee D.Sr."/>
            <person name="Chapman P."/>
            <person name="Clendenning J."/>
            <person name="Deatherage G."/>
            <person name="Gillet W."/>
            <person name="Grant C."/>
            <person name="Kutyavin T."/>
            <person name="Levy R."/>
            <person name="Li M.J."/>
            <person name="McClelland E."/>
            <person name="Palmieri A."/>
            <person name="Raymond C."/>
            <person name="Rouse G."/>
            <person name="Saenphimmachak C."/>
            <person name="Wu Z."/>
            <person name="Romero P."/>
            <person name="Gordon D."/>
            <person name="Zhang S."/>
            <person name="Yoo H."/>
            <person name="Tao Y."/>
            <person name="Biddle P."/>
            <person name="Jung M."/>
            <person name="Krespan W."/>
            <person name="Perry M."/>
            <person name="Gordon-Kamm B."/>
            <person name="Liao L."/>
            <person name="Kim S."/>
            <person name="Hendrick C."/>
            <person name="Zhao Z.Y."/>
            <person name="Dolan M."/>
            <person name="Chumley F."/>
            <person name="Tingey S.V."/>
            <person name="Tomb J.F."/>
            <person name="Gordon M.P."/>
            <person name="Olson M.V."/>
            <person name="Nester E.W."/>
        </authorList>
    </citation>
    <scope>NUCLEOTIDE SEQUENCE [LARGE SCALE GENOMIC DNA]</scope>
    <source>
        <strain evidence="3">C58 / ATCC 33970</strain>
    </source>
</reference>
<dbReference type="Proteomes" id="UP000000813">
    <property type="component" value="Chromosome circular"/>
</dbReference>
<dbReference type="InterPro" id="IPR031321">
    <property type="entry name" value="UCP012641"/>
</dbReference>
<evidence type="ECO:0000313" key="2">
    <source>
        <dbReference type="EMBL" id="AAK86592.2"/>
    </source>
</evidence>
<dbReference type="HOGENOM" id="CLU_048114_0_0_5"/>
<reference evidence="2 3" key="2">
    <citation type="journal article" date="2001" name="Science">
        <title>Genome sequence of the plant pathogen and biotechnology agent Agrobacterium tumefaciens C58.</title>
        <authorList>
            <person name="Goodner B."/>
            <person name="Hinkle G."/>
            <person name="Gattung S."/>
            <person name="Miller N."/>
            <person name="Blanchard M."/>
            <person name="Qurollo B."/>
            <person name="Goldman B.S."/>
            <person name="Cao Y."/>
            <person name="Askenazi M."/>
            <person name="Halling C."/>
            <person name="Mullin L."/>
            <person name="Houmiel K."/>
            <person name="Gordon J."/>
            <person name="Vaudin M."/>
            <person name="Iartchouk O."/>
            <person name="Epp A."/>
            <person name="Liu F."/>
            <person name="Wollam C."/>
            <person name="Allinger M."/>
            <person name="Doughty D."/>
            <person name="Scott C."/>
            <person name="Lappas C."/>
            <person name="Markelz B."/>
            <person name="Flanagan C."/>
            <person name="Crowell C."/>
            <person name="Gurson J."/>
            <person name="Lomo C."/>
            <person name="Sear C."/>
            <person name="Strub G."/>
            <person name="Cielo C."/>
            <person name="Slater S."/>
        </authorList>
    </citation>
    <scope>NUCLEOTIDE SEQUENCE [LARGE SCALE GENOMIC DNA]</scope>
    <source>
        <strain evidence="3">C58 / ATCC 33970</strain>
    </source>
</reference>
<dbReference type="KEGG" id="atu:Atu0783"/>
<name>Q7D0P3_AGRFC</name>
<feature type="domain" description="Zinc-ribbon" evidence="1">
    <location>
        <begin position="40"/>
        <end position="131"/>
    </location>
</feature>
<dbReference type="AlphaFoldDB" id="Q7D0P3"/>
<dbReference type="STRING" id="176299.Atu0783"/>
<dbReference type="EnsemblBacteria" id="AAK86592">
    <property type="protein sequence ID" value="AAK86592"/>
    <property type="gene ID" value="Atu0783"/>
</dbReference>
<keyword evidence="3" id="KW-1185">Reference proteome</keyword>